<protein>
    <submittedName>
        <fullName evidence="4">DNA-binding protein HU</fullName>
    </submittedName>
</protein>
<comment type="caution">
    <text evidence="4">The sequence shown here is derived from an EMBL/GenBank/DDBJ whole genome shotgun (WGS) entry which is preliminary data.</text>
</comment>
<dbReference type="EMBL" id="PFAH01000001">
    <property type="protein sequence ID" value="PIR98297.1"/>
    <property type="molecule type" value="Genomic_DNA"/>
</dbReference>
<dbReference type="Gene3D" id="4.10.520.10">
    <property type="entry name" value="IHF-like DNA-binding proteins"/>
    <property type="match status" value="1"/>
</dbReference>
<keyword evidence="1" id="KW-0226">DNA condensation</keyword>
<name>A0A2H0VGR1_9BACT</name>
<dbReference type="PRINTS" id="PR01727">
    <property type="entry name" value="DNABINDINGHU"/>
</dbReference>
<dbReference type="SMART" id="SM00411">
    <property type="entry name" value="BHL"/>
    <property type="match status" value="1"/>
</dbReference>
<evidence type="ECO:0000313" key="4">
    <source>
        <dbReference type="EMBL" id="PIR98297.1"/>
    </source>
</evidence>
<dbReference type="AlphaFoldDB" id="A0A2H0VGR1"/>
<dbReference type="Proteomes" id="UP000231466">
    <property type="component" value="Unassembled WGS sequence"/>
</dbReference>
<dbReference type="SUPFAM" id="SSF47729">
    <property type="entry name" value="IHF-like DNA-binding proteins"/>
    <property type="match status" value="1"/>
</dbReference>
<dbReference type="GO" id="GO:0030261">
    <property type="term" value="P:chromosome condensation"/>
    <property type="evidence" value="ECO:0007669"/>
    <property type="project" value="UniProtKB-KW"/>
</dbReference>
<reference evidence="5" key="1">
    <citation type="submission" date="2017-09" db="EMBL/GenBank/DDBJ databases">
        <title>Depth-based differentiation of microbial function through sediment-hosted aquifers and enrichment of novel symbionts in the deep terrestrial subsurface.</title>
        <authorList>
            <person name="Probst A.J."/>
            <person name="Ladd B."/>
            <person name="Jarett J.K."/>
            <person name="Geller-Mcgrath D.E."/>
            <person name="Sieber C.M.K."/>
            <person name="Emerson J.B."/>
            <person name="Anantharaman K."/>
            <person name="Thomas B.C."/>
            <person name="Malmstrom R."/>
            <person name="Stieglmeier M."/>
            <person name="Klingl A."/>
            <person name="Woyke T."/>
            <person name="Ryan C.M."/>
            <person name="Banfield J.F."/>
        </authorList>
    </citation>
    <scope>NUCLEOTIDE SEQUENCE [LARGE SCALE GENOMIC DNA]</scope>
</reference>
<dbReference type="PANTHER" id="PTHR33175:SF3">
    <property type="entry name" value="DNA-BINDING PROTEIN HU-BETA"/>
    <property type="match status" value="1"/>
</dbReference>
<evidence type="ECO:0000256" key="1">
    <source>
        <dbReference type="ARBA" id="ARBA00023067"/>
    </source>
</evidence>
<dbReference type="PROSITE" id="PS00045">
    <property type="entry name" value="HISTONE_LIKE"/>
    <property type="match status" value="1"/>
</dbReference>
<evidence type="ECO:0000256" key="2">
    <source>
        <dbReference type="ARBA" id="ARBA00023125"/>
    </source>
</evidence>
<comment type="similarity">
    <text evidence="3">Belongs to the bacterial histone-like protein family.</text>
</comment>
<dbReference type="Pfam" id="PF00216">
    <property type="entry name" value="Bac_DNA_binding"/>
    <property type="match status" value="1"/>
</dbReference>
<dbReference type="InterPro" id="IPR010992">
    <property type="entry name" value="IHF-like_DNA-bd_dom_sf"/>
</dbReference>
<dbReference type="GO" id="GO:0003677">
    <property type="term" value="F:DNA binding"/>
    <property type="evidence" value="ECO:0007669"/>
    <property type="project" value="UniProtKB-KW"/>
</dbReference>
<gene>
    <name evidence="4" type="ORF">COT89_00190</name>
</gene>
<dbReference type="InterPro" id="IPR000119">
    <property type="entry name" value="Hist_DNA-bd"/>
</dbReference>
<sequence length="91" mass="9597">MKKTELVEEVMSAAGLDTKKDAEAAVDAVFEVITKSLSRGEEVAVTGFGTFKVSKRSARQGINPRTGEKIQIAAKTVPKFSAGKGLKDAVA</sequence>
<evidence type="ECO:0000313" key="5">
    <source>
        <dbReference type="Proteomes" id="UP000231466"/>
    </source>
</evidence>
<proteinExistence type="inferred from homology"/>
<dbReference type="InterPro" id="IPR020816">
    <property type="entry name" value="Histone-like_DNA-bd_CS"/>
</dbReference>
<evidence type="ECO:0000256" key="3">
    <source>
        <dbReference type="RuleBase" id="RU003939"/>
    </source>
</evidence>
<keyword evidence="2 4" id="KW-0238">DNA-binding</keyword>
<organism evidence="4 5">
    <name type="scientific">Candidatus Colwellbacteria bacterium CG10_big_fil_rev_8_21_14_0_10_42_22</name>
    <dbReference type="NCBI Taxonomy" id="1974540"/>
    <lineage>
        <taxon>Bacteria</taxon>
        <taxon>Candidatus Colwelliibacteriota</taxon>
    </lineage>
</organism>
<dbReference type="CDD" id="cd13831">
    <property type="entry name" value="HU"/>
    <property type="match status" value="1"/>
</dbReference>
<dbReference type="PANTHER" id="PTHR33175">
    <property type="entry name" value="DNA-BINDING PROTEIN HU"/>
    <property type="match status" value="1"/>
</dbReference>
<dbReference type="GO" id="GO:0030527">
    <property type="term" value="F:structural constituent of chromatin"/>
    <property type="evidence" value="ECO:0007669"/>
    <property type="project" value="InterPro"/>
</dbReference>
<accession>A0A2H0VGR1</accession>
<dbReference type="GO" id="GO:0005829">
    <property type="term" value="C:cytosol"/>
    <property type="evidence" value="ECO:0007669"/>
    <property type="project" value="TreeGrafter"/>
</dbReference>